<reference evidence="1 2" key="2">
    <citation type="journal article" date="2019" name="Int. J. Syst. Evol. Microbiol.">
        <title>Anaerobacillus isosaccharinicus sp. nov., an alkaliphilic bacterium which degrades isosaccharinic acid.</title>
        <authorList>
            <person name="Bassil N.M."/>
            <person name="Lloyd J.R."/>
        </authorList>
    </citation>
    <scope>NUCLEOTIDE SEQUENCE [LARGE SCALE GENOMIC DNA]</scope>
    <source>
        <strain evidence="1 2">NB2006</strain>
    </source>
</reference>
<gene>
    <name evidence="1" type="ORF">AWH56_015005</name>
</gene>
<sequence length="49" mass="5792">MVFNIFFLTITISKRLFSKADIERAYKAQISEELVEKNKQRCIATQRVI</sequence>
<dbReference type="OrthoDB" id="2974285at2"/>
<proteinExistence type="predicted"/>
<dbReference type="KEGG" id="aia:AWH56_015005"/>
<protein>
    <submittedName>
        <fullName evidence="1">YrzI family small protein</fullName>
    </submittedName>
</protein>
<dbReference type="Proteomes" id="UP000180175">
    <property type="component" value="Chromosome"/>
</dbReference>
<evidence type="ECO:0000313" key="2">
    <source>
        <dbReference type="Proteomes" id="UP000180175"/>
    </source>
</evidence>
<dbReference type="RefSeq" id="WP_083388474.1">
    <property type="nucleotide sequence ID" value="NZ_CP063356.2"/>
</dbReference>
<name>A0A7S7L464_9BACI</name>
<reference evidence="1 2" key="1">
    <citation type="journal article" date="2017" name="Genome Announc.">
        <title>Draft Genome Sequences of Four Alkaliphilic Bacteria Belonging to the Anaerobacillus Genus.</title>
        <authorList>
            <person name="Bassil N.M."/>
            <person name="Lloyd J.R."/>
        </authorList>
    </citation>
    <scope>NUCLEOTIDE SEQUENCE [LARGE SCALE GENOMIC DNA]</scope>
    <source>
        <strain evidence="1 2">NB2006</strain>
    </source>
</reference>
<dbReference type="Pfam" id="PF09501">
    <property type="entry name" value="Bac_small_YrzI"/>
    <property type="match status" value="1"/>
</dbReference>
<dbReference type="AlphaFoldDB" id="A0A7S7L464"/>
<accession>A0A7S7L464</accession>
<organism evidence="1 2">
    <name type="scientific">Anaerobacillus isosaccharinicus</name>
    <dbReference type="NCBI Taxonomy" id="1532552"/>
    <lineage>
        <taxon>Bacteria</taxon>
        <taxon>Bacillati</taxon>
        <taxon>Bacillota</taxon>
        <taxon>Bacilli</taxon>
        <taxon>Bacillales</taxon>
        <taxon>Bacillaceae</taxon>
        <taxon>Anaerobacillus</taxon>
    </lineage>
</organism>
<keyword evidence="2" id="KW-1185">Reference proteome</keyword>
<dbReference type="InterPro" id="IPR012655">
    <property type="entry name" value="YrzI"/>
</dbReference>
<dbReference type="EMBL" id="CP063356">
    <property type="protein sequence ID" value="QOY34050.1"/>
    <property type="molecule type" value="Genomic_DNA"/>
</dbReference>
<evidence type="ECO:0000313" key="1">
    <source>
        <dbReference type="EMBL" id="QOY34050.1"/>
    </source>
</evidence>